<evidence type="ECO:0000256" key="1">
    <source>
        <dbReference type="SAM" id="MobiDB-lite"/>
    </source>
</evidence>
<feature type="region of interest" description="Disordered" evidence="1">
    <location>
        <begin position="406"/>
        <end position="431"/>
    </location>
</feature>
<gene>
    <name evidence="4" type="ORF">QYM36_001899</name>
</gene>
<accession>A0AA88I3M5</accession>
<dbReference type="InterPro" id="IPR000477">
    <property type="entry name" value="RT_dom"/>
</dbReference>
<dbReference type="Pfam" id="PF00078">
    <property type="entry name" value="RVT_1"/>
    <property type="match status" value="2"/>
</dbReference>
<dbReference type="Proteomes" id="UP001187531">
    <property type="component" value="Unassembled WGS sequence"/>
</dbReference>
<feature type="transmembrane region" description="Helical" evidence="2">
    <location>
        <begin position="551"/>
        <end position="571"/>
    </location>
</feature>
<feature type="region of interest" description="Disordered" evidence="1">
    <location>
        <begin position="322"/>
        <end position="371"/>
    </location>
</feature>
<feature type="transmembrane region" description="Helical" evidence="2">
    <location>
        <begin position="702"/>
        <end position="723"/>
    </location>
</feature>
<keyword evidence="2" id="KW-1133">Transmembrane helix</keyword>
<feature type="non-terminal residue" evidence="4">
    <location>
        <position position="781"/>
    </location>
</feature>
<feature type="domain" description="Reverse transcriptase" evidence="3">
    <location>
        <begin position="661"/>
        <end position="765"/>
    </location>
</feature>
<name>A0AA88I3M5_ARTSF</name>
<feature type="compositionally biased region" description="Gly residues" evidence="1">
    <location>
        <begin position="324"/>
        <end position="335"/>
    </location>
</feature>
<dbReference type="EMBL" id="JAVRJZ010000004">
    <property type="protein sequence ID" value="KAK2723385.1"/>
    <property type="molecule type" value="Genomic_DNA"/>
</dbReference>
<evidence type="ECO:0000313" key="5">
    <source>
        <dbReference type="Proteomes" id="UP001187531"/>
    </source>
</evidence>
<feature type="domain" description="Reverse transcriptase" evidence="3">
    <location>
        <begin position="439"/>
        <end position="538"/>
    </location>
</feature>
<comment type="caution">
    <text evidence="4">The sequence shown here is derived from an EMBL/GenBank/DDBJ whole genome shotgun (WGS) entry which is preliminary data.</text>
</comment>
<sequence length="781" mass="87224">EQEAAPAEGSLEARMLSFFKDKTRYGVGQEFDFRIGHDISAMINDAGIDIDDKGVASAALLYALFQLKLTDIRVQDNKLTRAQYTGPSATDPAVKVTYSSDKVDEIPKNDHGSWFNKFLVATKPARGWLIDLVACHQIKPLDAANVEHFFAGLNATKVSANFILHVIRVAAGHMPKVMENPYLRDLVVDSDFIEYHTSAAATAKLVEKVMGELGPIRKLFISDRERDIVLEAVEDRWSRDAQSAIPMEVRGVTRAYLDTLKLLPDNWYQGAKVLNAIPLMKYRAWAAFFKKYAAFASSTSKIDSAGDMVQLLKGVPRSIFRTDGGNGSKGGGGYGEEVDGARQVGIPPGTGLEGESQPLPGASGTQRRGDSAQDVIMREIQEEEKALGGKEVEDVIEGLIEEEETLLESDDSDVSTASKSTKRPITSTPKSLRGKRRKDVIKAFNTLDHDLLLLKYKFAFFARRLQYVQIHSKRSSSFHIACGVQQGSVLGLLLFLIFVNDPSQTVFNIKKNISELFHGLQEVTVPVFADDLLLVFLARTEKGLLELNKRLYVGFLHVVSFGGICFMMLHLTARWCYLATMAITPSSNHEHIFLYGYLHLNKRDEAYKLGRLITTILGLNSHGVHYCLRKTRLHNRTSGCKLSSVINQALNEVYRVLAKNFLDVIKAFNTLDHDLLLLKYKFAFFARRLQYVQIHSKRSSSFHIACGVQQGSVLGLLLFLIFVNDPSQTVFNIKKNISELFHGLQEVTVPVFADDLLLVFLARTEKGLLELNKRLLDRVST</sequence>
<reference evidence="4" key="1">
    <citation type="submission" date="2023-07" db="EMBL/GenBank/DDBJ databases">
        <title>Chromosome-level genome assembly of Artemia franciscana.</title>
        <authorList>
            <person name="Jo E."/>
        </authorList>
    </citation>
    <scope>NUCLEOTIDE SEQUENCE</scope>
    <source>
        <tissue evidence="4">Whole body</tissue>
    </source>
</reference>
<evidence type="ECO:0000259" key="3">
    <source>
        <dbReference type="Pfam" id="PF00078"/>
    </source>
</evidence>
<keyword evidence="2" id="KW-0472">Membrane</keyword>
<feature type="compositionally biased region" description="Polar residues" evidence="1">
    <location>
        <begin position="417"/>
        <end position="430"/>
    </location>
</feature>
<organism evidence="4 5">
    <name type="scientific">Artemia franciscana</name>
    <name type="common">Brine shrimp</name>
    <name type="synonym">Artemia sanfranciscana</name>
    <dbReference type="NCBI Taxonomy" id="6661"/>
    <lineage>
        <taxon>Eukaryota</taxon>
        <taxon>Metazoa</taxon>
        <taxon>Ecdysozoa</taxon>
        <taxon>Arthropoda</taxon>
        <taxon>Crustacea</taxon>
        <taxon>Branchiopoda</taxon>
        <taxon>Anostraca</taxon>
        <taxon>Artemiidae</taxon>
        <taxon>Artemia</taxon>
    </lineage>
</organism>
<dbReference type="AlphaFoldDB" id="A0AA88I3M5"/>
<evidence type="ECO:0000313" key="4">
    <source>
        <dbReference type="EMBL" id="KAK2723385.1"/>
    </source>
</evidence>
<dbReference type="PANTHER" id="PTHR33332">
    <property type="entry name" value="REVERSE TRANSCRIPTASE DOMAIN-CONTAINING PROTEIN"/>
    <property type="match status" value="1"/>
</dbReference>
<keyword evidence="5" id="KW-1185">Reference proteome</keyword>
<keyword evidence="2" id="KW-0812">Transmembrane</keyword>
<proteinExistence type="predicted"/>
<evidence type="ECO:0000256" key="2">
    <source>
        <dbReference type="SAM" id="Phobius"/>
    </source>
</evidence>
<protein>
    <recommendedName>
        <fullName evidence="3">Reverse transcriptase domain-containing protein</fullName>
    </recommendedName>
</protein>